<dbReference type="AlphaFoldDB" id="A0A4U1FZL5"/>
<dbReference type="Pfam" id="PF13462">
    <property type="entry name" value="Thioredoxin_4"/>
    <property type="match status" value="1"/>
</dbReference>
<dbReference type="CDD" id="cd12921">
    <property type="entry name" value="VKOR_4"/>
    <property type="match status" value="1"/>
</dbReference>
<dbReference type="Pfam" id="PF03412">
    <property type="entry name" value="Peptidase_C39"/>
    <property type="match status" value="1"/>
</dbReference>
<dbReference type="GO" id="GO:0006508">
    <property type="term" value="P:proteolysis"/>
    <property type="evidence" value="ECO:0007669"/>
    <property type="project" value="InterPro"/>
</dbReference>
<dbReference type="GO" id="GO:0008233">
    <property type="term" value="F:peptidase activity"/>
    <property type="evidence" value="ECO:0007669"/>
    <property type="project" value="InterPro"/>
</dbReference>
<feature type="transmembrane region" description="Helical" evidence="1">
    <location>
        <begin position="176"/>
        <end position="197"/>
    </location>
</feature>
<proteinExistence type="predicted"/>
<sequence length="531" mass="60645">MLSILQPKRENSIAVLTALIKKLNIPVSAFTINDDLHQHPDYPSLLALTDCLTSWNIPNEAVKINKENCITEDLPTPFIAHLNLREGRFILVNEILHGVVKFNDGQKTEGTFEVTEFLKDWDGIILYAEKDLESGESNYKEALIKGRFNKSRLPFLMLIVLIAILNTINYSGANWAYITLLGVKLSGIIICTLLLIYSINSNSSFIQDVCSLGKKNDCNAILKSEAAQLTSWLSWSEIGMFYFFGSFICLVLNISDIECLSWLNLLCLPYTFYSIAYQIRIKRWCLLCSSVQALFWFEAIVFFIGGNSFQTDAFNIKPSTLFSLLLCFLLPAAIWKFIKPVLLKAIEVEPLKYQLKKFKYNKTLFNQLLYAQDQHTVPDDLMPIIYGNPKAETVITMISNPFCSPCAFAHKVLDQLVALNDEIQLKIIFNTPNNHDDKRAKVARHISALSLLNDKNIAKRALNDWYLQANKSYEIWKKRYPTILSVEMNTITEKQSTWCNTAKVTSTPTILINGYKLMEPYKLEDIKYLLN</sequence>
<dbReference type="PROSITE" id="PS50990">
    <property type="entry name" value="PEPTIDASE_C39"/>
    <property type="match status" value="1"/>
</dbReference>
<dbReference type="GO" id="GO:0016020">
    <property type="term" value="C:membrane"/>
    <property type="evidence" value="ECO:0007669"/>
    <property type="project" value="InterPro"/>
</dbReference>
<evidence type="ECO:0000313" key="4">
    <source>
        <dbReference type="Proteomes" id="UP000309594"/>
    </source>
</evidence>
<dbReference type="InterPro" id="IPR005074">
    <property type="entry name" value="Peptidase_C39"/>
</dbReference>
<evidence type="ECO:0000256" key="1">
    <source>
        <dbReference type="SAM" id="Phobius"/>
    </source>
</evidence>
<protein>
    <recommendedName>
        <fullName evidence="2">Peptidase C39 domain-containing protein</fullName>
    </recommendedName>
</protein>
<feature type="domain" description="Peptidase C39" evidence="2">
    <location>
        <begin position="6"/>
        <end position="128"/>
    </location>
</feature>
<name>A0A4U1FZL5_9SPHI</name>
<dbReference type="GO" id="GO:0005524">
    <property type="term" value="F:ATP binding"/>
    <property type="evidence" value="ECO:0007669"/>
    <property type="project" value="InterPro"/>
</dbReference>
<evidence type="ECO:0000313" key="3">
    <source>
        <dbReference type="EMBL" id="TKC56561.1"/>
    </source>
</evidence>
<feature type="transmembrane region" description="Helical" evidence="1">
    <location>
        <begin position="284"/>
        <end position="304"/>
    </location>
</feature>
<feature type="transmembrane region" description="Helical" evidence="1">
    <location>
        <begin position="316"/>
        <end position="335"/>
    </location>
</feature>
<dbReference type="EMBL" id="SWDX01000012">
    <property type="protein sequence ID" value="TKC56561.1"/>
    <property type="molecule type" value="Genomic_DNA"/>
</dbReference>
<keyword evidence="1" id="KW-0472">Membrane</keyword>
<accession>A0A4U1FZL5</accession>
<dbReference type="RefSeq" id="WP_136881937.1">
    <property type="nucleotide sequence ID" value="NZ_SWDX01000012.1"/>
</dbReference>
<feature type="transmembrane region" description="Helical" evidence="1">
    <location>
        <begin position="232"/>
        <end position="254"/>
    </location>
</feature>
<dbReference type="InterPro" id="IPR012336">
    <property type="entry name" value="Thioredoxin-like_fold"/>
</dbReference>
<keyword evidence="1" id="KW-0812">Transmembrane</keyword>
<feature type="transmembrane region" description="Helical" evidence="1">
    <location>
        <begin position="153"/>
        <end position="170"/>
    </location>
</feature>
<dbReference type="InterPro" id="IPR036249">
    <property type="entry name" value="Thioredoxin-like_sf"/>
</dbReference>
<keyword evidence="1" id="KW-1133">Transmembrane helix</keyword>
<dbReference type="Gene3D" id="3.40.30.10">
    <property type="entry name" value="Glutaredoxin"/>
    <property type="match status" value="1"/>
</dbReference>
<dbReference type="Gene3D" id="1.20.1440.130">
    <property type="entry name" value="VKOR domain"/>
    <property type="match status" value="1"/>
</dbReference>
<dbReference type="Gene3D" id="3.90.70.10">
    <property type="entry name" value="Cysteine proteinases"/>
    <property type="match status" value="1"/>
</dbReference>
<dbReference type="Proteomes" id="UP000309594">
    <property type="component" value="Unassembled WGS sequence"/>
</dbReference>
<dbReference type="SUPFAM" id="SSF52833">
    <property type="entry name" value="Thioredoxin-like"/>
    <property type="match status" value="1"/>
</dbReference>
<comment type="caution">
    <text evidence="3">The sequence shown here is derived from an EMBL/GenBank/DDBJ whole genome shotgun (WGS) entry which is preliminary data.</text>
</comment>
<reference evidence="3 4" key="1">
    <citation type="submission" date="2019-04" db="EMBL/GenBank/DDBJ databases">
        <title>Pedobacter sp. RP-1-16 sp. nov., isolated from Arctic soil.</title>
        <authorList>
            <person name="Dahal R.H."/>
            <person name="Kim D.-U."/>
        </authorList>
    </citation>
    <scope>NUCLEOTIDE SEQUENCE [LARGE SCALE GENOMIC DNA]</scope>
    <source>
        <strain evidence="3 4">RP-1-16</strain>
    </source>
</reference>
<organism evidence="3 4">
    <name type="scientific">Pedobacter hiemivivus</name>
    <dbReference type="NCBI Taxonomy" id="2530454"/>
    <lineage>
        <taxon>Bacteria</taxon>
        <taxon>Pseudomonadati</taxon>
        <taxon>Bacteroidota</taxon>
        <taxon>Sphingobacteriia</taxon>
        <taxon>Sphingobacteriales</taxon>
        <taxon>Sphingobacteriaceae</taxon>
        <taxon>Pedobacter</taxon>
    </lineage>
</organism>
<gene>
    <name evidence="3" type="ORF">FBD94_22875</name>
</gene>
<evidence type="ECO:0000259" key="2">
    <source>
        <dbReference type="PROSITE" id="PS50990"/>
    </source>
</evidence>
<dbReference type="InterPro" id="IPR038354">
    <property type="entry name" value="VKOR_sf"/>
</dbReference>